<dbReference type="InterPro" id="IPR000515">
    <property type="entry name" value="MetI-like"/>
</dbReference>
<keyword evidence="3" id="KW-1003">Cell membrane</keyword>
<dbReference type="Proteomes" id="UP001161691">
    <property type="component" value="Unassembled WGS sequence"/>
</dbReference>
<keyword evidence="2 7" id="KW-0813">Transport</keyword>
<comment type="caution">
    <text evidence="9">The sequence shown here is derived from an EMBL/GenBank/DDBJ whole genome shotgun (WGS) entry which is preliminary data.</text>
</comment>
<feature type="transmembrane region" description="Helical" evidence="7">
    <location>
        <begin position="12"/>
        <end position="33"/>
    </location>
</feature>
<feature type="domain" description="ABC transmembrane type-1" evidence="8">
    <location>
        <begin position="71"/>
        <end position="284"/>
    </location>
</feature>
<proteinExistence type="inferred from homology"/>
<evidence type="ECO:0000256" key="3">
    <source>
        <dbReference type="ARBA" id="ARBA00022475"/>
    </source>
</evidence>
<keyword evidence="10" id="KW-1185">Reference proteome</keyword>
<evidence type="ECO:0000256" key="5">
    <source>
        <dbReference type="ARBA" id="ARBA00022989"/>
    </source>
</evidence>
<organism evidence="9 10">
    <name type="scientific">Cohnella hashimotonis</name>
    <dbReference type="NCBI Taxonomy" id="2826895"/>
    <lineage>
        <taxon>Bacteria</taxon>
        <taxon>Bacillati</taxon>
        <taxon>Bacillota</taxon>
        <taxon>Bacilli</taxon>
        <taxon>Bacillales</taxon>
        <taxon>Paenibacillaceae</taxon>
        <taxon>Cohnella</taxon>
    </lineage>
</organism>
<reference evidence="9" key="1">
    <citation type="submission" date="2023-04" db="EMBL/GenBank/DDBJ databases">
        <title>Comparative genomic analysis of Cohnella hashimotonis sp. nov., isolated from the International Space Station.</title>
        <authorList>
            <person name="Venkateswaran K."/>
            <person name="Simpson A."/>
        </authorList>
    </citation>
    <scope>NUCLEOTIDE SEQUENCE</scope>
    <source>
        <strain evidence="9">F6_2S_P_1</strain>
    </source>
</reference>
<evidence type="ECO:0000259" key="8">
    <source>
        <dbReference type="PROSITE" id="PS50928"/>
    </source>
</evidence>
<comment type="subcellular location">
    <subcellularLocation>
        <location evidence="1 7">Cell membrane</location>
        <topology evidence="1 7">Multi-pass membrane protein</topology>
    </subcellularLocation>
</comment>
<feature type="transmembrane region" description="Helical" evidence="7">
    <location>
        <begin position="75"/>
        <end position="96"/>
    </location>
</feature>
<feature type="transmembrane region" description="Helical" evidence="7">
    <location>
        <begin position="108"/>
        <end position="128"/>
    </location>
</feature>
<evidence type="ECO:0000313" key="10">
    <source>
        <dbReference type="Proteomes" id="UP001161691"/>
    </source>
</evidence>
<feature type="transmembrane region" description="Helical" evidence="7">
    <location>
        <begin position="159"/>
        <end position="181"/>
    </location>
</feature>
<dbReference type="PANTHER" id="PTHR30193:SF37">
    <property type="entry name" value="INNER MEMBRANE ABC TRANSPORTER PERMEASE PROTEIN YCJO"/>
    <property type="match status" value="1"/>
</dbReference>
<keyword evidence="5 7" id="KW-1133">Transmembrane helix</keyword>
<gene>
    <name evidence="9" type="ORF">KB449_26060</name>
</gene>
<accession>A0ABT6TQ59</accession>
<evidence type="ECO:0000256" key="1">
    <source>
        <dbReference type="ARBA" id="ARBA00004651"/>
    </source>
</evidence>
<dbReference type="EMBL" id="JAGRPV010000001">
    <property type="protein sequence ID" value="MDI4648445.1"/>
    <property type="molecule type" value="Genomic_DNA"/>
</dbReference>
<dbReference type="PANTHER" id="PTHR30193">
    <property type="entry name" value="ABC TRANSPORTER PERMEASE PROTEIN"/>
    <property type="match status" value="1"/>
</dbReference>
<dbReference type="PROSITE" id="PS50928">
    <property type="entry name" value="ABC_TM1"/>
    <property type="match status" value="1"/>
</dbReference>
<evidence type="ECO:0000256" key="7">
    <source>
        <dbReference type="RuleBase" id="RU363032"/>
    </source>
</evidence>
<dbReference type="InterPro" id="IPR035906">
    <property type="entry name" value="MetI-like_sf"/>
</dbReference>
<sequence length="295" mass="32568">MTRLIRGASERLHLFMAVPAMLLFAVFFVVPLAQGVRISLTDWNGMTPGYRYIGLRNFIDFFHDDRAIHALRVTLAFGLISPLLLCAAGLLYALLLDNKLAGKGFVRTFVYMPAIISPLIMGYVWLLLLNSENGALLQLLDMLHLSSWYRDWLGSPDQALRVIVGVNLWQFVGYAMIVYLAGLQGISPEVNEAARIDGAGYWTTVRYITLPLLLPAIRINVITNLIGSLAVFDVISALTDGGPGYATESMSIFIMRNSFNGHTGYATAVAVIMFAVILIPVSVALWLMNRADHEA</sequence>
<protein>
    <submittedName>
        <fullName evidence="9">Sugar ABC transporter permease</fullName>
    </submittedName>
</protein>
<feature type="transmembrane region" description="Helical" evidence="7">
    <location>
        <begin position="265"/>
        <end position="288"/>
    </location>
</feature>
<evidence type="ECO:0000256" key="6">
    <source>
        <dbReference type="ARBA" id="ARBA00023136"/>
    </source>
</evidence>
<keyword evidence="6 7" id="KW-0472">Membrane</keyword>
<keyword evidence="4 7" id="KW-0812">Transmembrane</keyword>
<evidence type="ECO:0000256" key="2">
    <source>
        <dbReference type="ARBA" id="ARBA00022448"/>
    </source>
</evidence>
<dbReference type="SUPFAM" id="SSF161098">
    <property type="entry name" value="MetI-like"/>
    <property type="match status" value="1"/>
</dbReference>
<dbReference type="RefSeq" id="WP_282911160.1">
    <property type="nucleotide sequence ID" value="NZ_JAGRPV010000001.1"/>
</dbReference>
<name>A0ABT6TQ59_9BACL</name>
<dbReference type="Gene3D" id="1.10.3720.10">
    <property type="entry name" value="MetI-like"/>
    <property type="match status" value="1"/>
</dbReference>
<evidence type="ECO:0000256" key="4">
    <source>
        <dbReference type="ARBA" id="ARBA00022692"/>
    </source>
</evidence>
<evidence type="ECO:0000313" key="9">
    <source>
        <dbReference type="EMBL" id="MDI4648445.1"/>
    </source>
</evidence>
<dbReference type="Pfam" id="PF00528">
    <property type="entry name" value="BPD_transp_1"/>
    <property type="match status" value="1"/>
</dbReference>
<dbReference type="CDD" id="cd06261">
    <property type="entry name" value="TM_PBP2"/>
    <property type="match status" value="1"/>
</dbReference>
<dbReference type="InterPro" id="IPR051393">
    <property type="entry name" value="ABC_transporter_permease"/>
</dbReference>
<comment type="similarity">
    <text evidence="7">Belongs to the binding-protein-dependent transport system permease family.</text>
</comment>